<dbReference type="Proteomes" id="UP000033405">
    <property type="component" value="Unassembled WGS sequence"/>
</dbReference>
<dbReference type="GO" id="GO:0016791">
    <property type="term" value="F:phosphatase activity"/>
    <property type="evidence" value="ECO:0007669"/>
    <property type="project" value="TreeGrafter"/>
</dbReference>
<dbReference type="Gene3D" id="3.40.50.1240">
    <property type="entry name" value="Phosphoglycerate mutase-like"/>
    <property type="match status" value="1"/>
</dbReference>
<accession>A0A0F3HMS7</accession>
<proteinExistence type="predicted"/>
<dbReference type="GO" id="GO:0005737">
    <property type="term" value="C:cytoplasm"/>
    <property type="evidence" value="ECO:0007669"/>
    <property type="project" value="TreeGrafter"/>
</dbReference>
<dbReference type="PATRIC" id="fig|28037.218.peg.145"/>
<dbReference type="InterPro" id="IPR050275">
    <property type="entry name" value="PGM_Phosphatase"/>
</dbReference>
<dbReference type="InterPro" id="IPR013078">
    <property type="entry name" value="His_Pase_superF_clade-1"/>
</dbReference>
<gene>
    <name evidence="1" type="ORF">TZ96_00153</name>
</gene>
<dbReference type="InterPro" id="IPR029033">
    <property type="entry name" value="His_PPase_superfam"/>
</dbReference>
<reference evidence="1 2" key="1">
    <citation type="submission" date="2015-02" db="EMBL/GenBank/DDBJ databases">
        <title>Evolution of amylase-binding proteins of oral streptococcal species.</title>
        <authorList>
            <person name="Haase E.M."/>
        </authorList>
    </citation>
    <scope>NUCLEOTIDE SEQUENCE [LARGE SCALE GENOMIC DNA]</scope>
    <source>
        <strain evidence="1 2">UC6950A</strain>
    </source>
</reference>
<evidence type="ECO:0000313" key="2">
    <source>
        <dbReference type="Proteomes" id="UP000033405"/>
    </source>
</evidence>
<dbReference type="AlphaFoldDB" id="A0A0F3HMS7"/>
<evidence type="ECO:0000313" key="1">
    <source>
        <dbReference type="EMBL" id="KJU95395.1"/>
    </source>
</evidence>
<dbReference type="SMART" id="SM00855">
    <property type="entry name" value="PGAM"/>
    <property type="match status" value="1"/>
</dbReference>
<dbReference type="SUPFAM" id="SSF53254">
    <property type="entry name" value="Phosphoglycerate mutase-like"/>
    <property type="match status" value="1"/>
</dbReference>
<protein>
    <submittedName>
        <fullName evidence="1">Phosphoglycerate mutase family protein</fullName>
    </submittedName>
</protein>
<organism evidence="1 2">
    <name type="scientific">Streptococcus infantis</name>
    <dbReference type="NCBI Taxonomy" id="68892"/>
    <lineage>
        <taxon>Bacteria</taxon>
        <taxon>Bacillati</taxon>
        <taxon>Bacillota</taxon>
        <taxon>Bacilli</taxon>
        <taxon>Lactobacillales</taxon>
        <taxon>Streptococcaceae</taxon>
        <taxon>Streptococcus</taxon>
    </lineage>
</organism>
<dbReference type="PANTHER" id="PTHR48100">
    <property type="entry name" value="BROAD-SPECIFICITY PHOSPHATASE YOR283W-RELATED"/>
    <property type="match status" value="1"/>
</dbReference>
<dbReference type="Pfam" id="PF00300">
    <property type="entry name" value="His_Phos_1"/>
    <property type="match status" value="1"/>
</dbReference>
<dbReference type="EMBL" id="JYOV01000003">
    <property type="protein sequence ID" value="KJU95395.1"/>
    <property type="molecule type" value="Genomic_DNA"/>
</dbReference>
<sequence length="196" mass="22415">MRQMVFGLVDLDQLGTKMKIIFVRHGEPDYSMLDKLENPQLYSGFGRDLAPLTGKGRSLAKEVAKTACFGKAEIIISSSVTRALETAHYIAVETGLDLFVEPFFHEWRPDLDGTNSDLTSVLVAHEYYLKHQGGLSEDSPYRYETGLEMRHRFLSALEKYKNYKTIIIVTHGMLMRQFVPNEKIDFCQVIECEIEI</sequence>
<name>A0A0F3HMS7_9STRE</name>
<dbReference type="CDD" id="cd07067">
    <property type="entry name" value="HP_PGM_like"/>
    <property type="match status" value="1"/>
</dbReference>
<dbReference type="PANTHER" id="PTHR48100:SF59">
    <property type="entry name" value="ADENOSYLCOBALAMIN_ALPHA-RIBAZOLE PHOSPHATASE"/>
    <property type="match status" value="1"/>
</dbReference>
<comment type="caution">
    <text evidence="1">The sequence shown here is derived from an EMBL/GenBank/DDBJ whole genome shotgun (WGS) entry which is preliminary data.</text>
</comment>